<dbReference type="EMBL" id="BAAANN010000017">
    <property type="protein sequence ID" value="GAA1966572.1"/>
    <property type="molecule type" value="Genomic_DNA"/>
</dbReference>
<accession>A0ABP5CNS3</accession>
<comment type="caution">
    <text evidence="2">The sequence shown here is derived from an EMBL/GenBank/DDBJ whole genome shotgun (WGS) entry which is preliminary data.</text>
</comment>
<keyword evidence="3" id="KW-1185">Reference proteome</keyword>
<dbReference type="InterPro" id="IPR050471">
    <property type="entry name" value="AB_hydrolase"/>
</dbReference>
<dbReference type="PANTHER" id="PTHR43433:SF5">
    <property type="entry name" value="AB HYDROLASE-1 DOMAIN-CONTAINING PROTEIN"/>
    <property type="match status" value="1"/>
</dbReference>
<dbReference type="Gene3D" id="3.40.50.1820">
    <property type="entry name" value="alpha/beta hydrolase"/>
    <property type="match status" value="1"/>
</dbReference>
<keyword evidence="2" id="KW-0378">Hydrolase</keyword>
<dbReference type="PANTHER" id="PTHR43433">
    <property type="entry name" value="HYDROLASE, ALPHA/BETA FOLD FAMILY PROTEIN"/>
    <property type="match status" value="1"/>
</dbReference>
<organism evidence="2 3">
    <name type="scientific">Amycolatopsis minnesotensis</name>
    <dbReference type="NCBI Taxonomy" id="337894"/>
    <lineage>
        <taxon>Bacteria</taxon>
        <taxon>Bacillati</taxon>
        <taxon>Actinomycetota</taxon>
        <taxon>Actinomycetes</taxon>
        <taxon>Pseudonocardiales</taxon>
        <taxon>Pseudonocardiaceae</taxon>
        <taxon>Amycolatopsis</taxon>
    </lineage>
</organism>
<gene>
    <name evidence="2" type="ORF">GCM10009754_43820</name>
</gene>
<dbReference type="RefSeq" id="WP_344421693.1">
    <property type="nucleotide sequence ID" value="NZ_BAAANN010000017.1"/>
</dbReference>
<evidence type="ECO:0000313" key="2">
    <source>
        <dbReference type="EMBL" id="GAA1966572.1"/>
    </source>
</evidence>
<dbReference type="Proteomes" id="UP001501116">
    <property type="component" value="Unassembled WGS sequence"/>
</dbReference>
<reference evidence="3" key="1">
    <citation type="journal article" date="2019" name="Int. J. Syst. Evol. Microbiol.">
        <title>The Global Catalogue of Microorganisms (GCM) 10K type strain sequencing project: providing services to taxonomists for standard genome sequencing and annotation.</title>
        <authorList>
            <consortium name="The Broad Institute Genomics Platform"/>
            <consortium name="The Broad Institute Genome Sequencing Center for Infectious Disease"/>
            <person name="Wu L."/>
            <person name="Ma J."/>
        </authorList>
    </citation>
    <scope>NUCLEOTIDE SEQUENCE [LARGE SCALE GENOMIC DNA]</scope>
    <source>
        <strain evidence="3">JCM 14545</strain>
    </source>
</reference>
<sequence>MGEVRSGTVEVRGAQLYYEVRGSGTPLLLVQGGISEAGATDQLATELARQHEVISYDRRGLSRSTAGGEVPVTMALHAEDAARLLAAVTDRPAHVVGASIGALICLHLAAEHPAKVATVIAHEPPMSRVVHEDTREKELDTVAELATTDVRTAIRHMVSLAGERPKPEEGARPAPMVGDVDKNLAWFFANDFPAVRASDLDAGKLSGATILPTGGAQFPERWEYRCAQQLARELDVGFTEIPGGHEAPTSHPWATAAVLQRLLAVERAS</sequence>
<evidence type="ECO:0000259" key="1">
    <source>
        <dbReference type="Pfam" id="PF00561"/>
    </source>
</evidence>
<dbReference type="Pfam" id="PF00561">
    <property type="entry name" value="Abhydrolase_1"/>
    <property type="match status" value="1"/>
</dbReference>
<feature type="domain" description="AB hydrolase-1" evidence="1">
    <location>
        <begin position="26"/>
        <end position="156"/>
    </location>
</feature>
<name>A0ABP5CNS3_9PSEU</name>
<dbReference type="GO" id="GO:0016787">
    <property type="term" value="F:hydrolase activity"/>
    <property type="evidence" value="ECO:0007669"/>
    <property type="project" value="UniProtKB-KW"/>
</dbReference>
<protein>
    <submittedName>
        <fullName evidence="2">Alpha/beta hydrolase</fullName>
    </submittedName>
</protein>
<dbReference type="InterPro" id="IPR029058">
    <property type="entry name" value="AB_hydrolase_fold"/>
</dbReference>
<dbReference type="SUPFAM" id="SSF53474">
    <property type="entry name" value="alpha/beta-Hydrolases"/>
    <property type="match status" value="1"/>
</dbReference>
<evidence type="ECO:0000313" key="3">
    <source>
        <dbReference type="Proteomes" id="UP001501116"/>
    </source>
</evidence>
<dbReference type="InterPro" id="IPR000073">
    <property type="entry name" value="AB_hydrolase_1"/>
</dbReference>
<proteinExistence type="predicted"/>